<dbReference type="EMBL" id="JBBAXC010000008">
    <property type="protein sequence ID" value="MEI5907578.1"/>
    <property type="molecule type" value="Genomic_DNA"/>
</dbReference>
<gene>
    <name evidence="1" type="ORF">WAK64_10975</name>
</gene>
<keyword evidence="2" id="KW-1185">Reference proteome</keyword>
<accession>A0ABU8HDZ2</accession>
<protein>
    <submittedName>
        <fullName evidence="1">Uncharacterized protein</fullName>
    </submittedName>
</protein>
<proteinExistence type="predicted"/>
<dbReference type="Proteomes" id="UP001312865">
    <property type="component" value="Unassembled WGS sequence"/>
</dbReference>
<comment type="caution">
    <text evidence="1">The sequence shown here is derived from an EMBL/GenBank/DDBJ whole genome shotgun (WGS) entry which is preliminary data.</text>
</comment>
<dbReference type="RefSeq" id="WP_336587017.1">
    <property type="nucleotide sequence ID" value="NZ_JBBAXC010000008.1"/>
</dbReference>
<evidence type="ECO:0000313" key="1">
    <source>
        <dbReference type="EMBL" id="MEI5907578.1"/>
    </source>
</evidence>
<reference evidence="1 2" key="1">
    <citation type="journal article" date="2018" name="J. Microbiol.">
        <title>Bacillus spongiae sp. nov., isolated from sponge of Jeju Island.</title>
        <authorList>
            <person name="Lee G.E."/>
            <person name="Im W.T."/>
            <person name="Park J.S."/>
        </authorList>
    </citation>
    <scope>NUCLEOTIDE SEQUENCE [LARGE SCALE GENOMIC DNA]</scope>
    <source>
        <strain evidence="1 2">135PIL107-10</strain>
    </source>
</reference>
<organism evidence="1 2">
    <name type="scientific">Bacillus spongiae</name>
    <dbReference type="NCBI Taxonomy" id="2683610"/>
    <lineage>
        <taxon>Bacteria</taxon>
        <taxon>Bacillati</taxon>
        <taxon>Bacillota</taxon>
        <taxon>Bacilli</taxon>
        <taxon>Bacillales</taxon>
        <taxon>Bacillaceae</taxon>
        <taxon>Bacillus</taxon>
    </lineage>
</organism>
<name>A0ABU8HDZ2_9BACI</name>
<sequence>MNNRLKSIYTILMYAYFNLISINSNGWTDRGIIGKAMTGHRFLSV</sequence>
<evidence type="ECO:0000313" key="2">
    <source>
        <dbReference type="Proteomes" id="UP001312865"/>
    </source>
</evidence>